<feature type="domain" description="DUF7726" evidence="2">
    <location>
        <begin position="107"/>
        <end position="170"/>
    </location>
</feature>
<dbReference type="OMA" id="DIEHGAN"/>
<feature type="region of interest" description="Disordered" evidence="1">
    <location>
        <begin position="90"/>
        <end position="111"/>
    </location>
</feature>
<feature type="domain" description="DUF7726" evidence="2">
    <location>
        <begin position="231"/>
        <end position="306"/>
    </location>
</feature>
<accession>A0A1L9WUD2</accession>
<dbReference type="PANTHER" id="PTHR42339">
    <property type="entry name" value="HISTONE H1"/>
    <property type="match status" value="1"/>
</dbReference>
<dbReference type="AlphaFoldDB" id="A0A1L9WUD2"/>
<organism evidence="3 4">
    <name type="scientific">Aspergillus aculeatus (strain ATCC 16872 / CBS 172.66 / WB 5094)</name>
    <dbReference type="NCBI Taxonomy" id="690307"/>
    <lineage>
        <taxon>Eukaryota</taxon>
        <taxon>Fungi</taxon>
        <taxon>Dikarya</taxon>
        <taxon>Ascomycota</taxon>
        <taxon>Pezizomycotina</taxon>
        <taxon>Eurotiomycetes</taxon>
        <taxon>Eurotiomycetidae</taxon>
        <taxon>Eurotiales</taxon>
        <taxon>Aspergillaceae</taxon>
        <taxon>Aspergillus</taxon>
        <taxon>Aspergillus subgen. Circumdati</taxon>
    </lineage>
</organism>
<dbReference type="OrthoDB" id="2592504at2759"/>
<keyword evidence="4" id="KW-1185">Reference proteome</keyword>
<evidence type="ECO:0000256" key="1">
    <source>
        <dbReference type="SAM" id="MobiDB-lite"/>
    </source>
</evidence>
<name>A0A1L9WUD2_ASPA1</name>
<dbReference type="EMBL" id="KV878977">
    <property type="protein sequence ID" value="OJJ99820.1"/>
    <property type="molecule type" value="Genomic_DNA"/>
</dbReference>
<evidence type="ECO:0000313" key="4">
    <source>
        <dbReference type="Proteomes" id="UP000184546"/>
    </source>
</evidence>
<dbReference type="RefSeq" id="XP_020056160.1">
    <property type="nucleotide sequence ID" value="XM_020201259.1"/>
</dbReference>
<protein>
    <recommendedName>
        <fullName evidence="2">DUF7726 domain-containing protein</fullName>
    </recommendedName>
</protein>
<feature type="region of interest" description="Disordered" evidence="1">
    <location>
        <begin position="176"/>
        <end position="211"/>
    </location>
</feature>
<dbReference type="Pfam" id="PF24852">
    <property type="entry name" value="DUF7726"/>
    <property type="match status" value="2"/>
</dbReference>
<dbReference type="InterPro" id="IPR056143">
    <property type="entry name" value="DUF7726"/>
</dbReference>
<dbReference type="Proteomes" id="UP000184546">
    <property type="component" value="Unassembled WGS sequence"/>
</dbReference>
<evidence type="ECO:0000259" key="2">
    <source>
        <dbReference type="Pfam" id="PF24852"/>
    </source>
</evidence>
<evidence type="ECO:0000313" key="3">
    <source>
        <dbReference type="EMBL" id="OJJ99820.1"/>
    </source>
</evidence>
<dbReference type="GeneID" id="30975073"/>
<feature type="compositionally biased region" description="Basic and acidic residues" evidence="1">
    <location>
        <begin position="90"/>
        <end position="100"/>
    </location>
</feature>
<dbReference type="PANTHER" id="PTHR42339:SF1">
    <property type="entry name" value="HISTONE H1"/>
    <property type="match status" value="1"/>
</dbReference>
<reference evidence="4" key="1">
    <citation type="journal article" date="2017" name="Genome Biol.">
        <title>Comparative genomics reveals high biological diversity and specific adaptations in the industrially and medically important fungal genus Aspergillus.</title>
        <authorList>
            <person name="de Vries R.P."/>
            <person name="Riley R."/>
            <person name="Wiebenga A."/>
            <person name="Aguilar-Osorio G."/>
            <person name="Amillis S."/>
            <person name="Uchima C.A."/>
            <person name="Anderluh G."/>
            <person name="Asadollahi M."/>
            <person name="Askin M."/>
            <person name="Barry K."/>
            <person name="Battaglia E."/>
            <person name="Bayram O."/>
            <person name="Benocci T."/>
            <person name="Braus-Stromeyer S.A."/>
            <person name="Caldana C."/>
            <person name="Canovas D."/>
            <person name="Cerqueira G.C."/>
            <person name="Chen F."/>
            <person name="Chen W."/>
            <person name="Choi C."/>
            <person name="Clum A."/>
            <person name="Dos Santos R.A."/>
            <person name="Damasio A.R."/>
            <person name="Diallinas G."/>
            <person name="Emri T."/>
            <person name="Fekete E."/>
            <person name="Flipphi M."/>
            <person name="Freyberg S."/>
            <person name="Gallo A."/>
            <person name="Gournas C."/>
            <person name="Habgood R."/>
            <person name="Hainaut M."/>
            <person name="Harispe M.L."/>
            <person name="Henrissat B."/>
            <person name="Hilden K.S."/>
            <person name="Hope R."/>
            <person name="Hossain A."/>
            <person name="Karabika E."/>
            <person name="Karaffa L."/>
            <person name="Karanyi Z."/>
            <person name="Krasevec N."/>
            <person name="Kuo A."/>
            <person name="Kusch H."/>
            <person name="LaButti K."/>
            <person name="Lagendijk E.L."/>
            <person name="Lapidus A."/>
            <person name="Levasseur A."/>
            <person name="Lindquist E."/>
            <person name="Lipzen A."/>
            <person name="Logrieco A.F."/>
            <person name="MacCabe A."/>
            <person name="Maekelae M.R."/>
            <person name="Malavazi I."/>
            <person name="Melin P."/>
            <person name="Meyer V."/>
            <person name="Mielnichuk N."/>
            <person name="Miskei M."/>
            <person name="Molnar A.P."/>
            <person name="Mule G."/>
            <person name="Ngan C.Y."/>
            <person name="Orejas M."/>
            <person name="Orosz E."/>
            <person name="Ouedraogo J.P."/>
            <person name="Overkamp K.M."/>
            <person name="Park H.-S."/>
            <person name="Perrone G."/>
            <person name="Piumi F."/>
            <person name="Punt P.J."/>
            <person name="Ram A.F."/>
            <person name="Ramon A."/>
            <person name="Rauscher S."/>
            <person name="Record E."/>
            <person name="Riano-Pachon D.M."/>
            <person name="Robert V."/>
            <person name="Roehrig J."/>
            <person name="Ruller R."/>
            <person name="Salamov A."/>
            <person name="Salih N.S."/>
            <person name="Samson R.A."/>
            <person name="Sandor E."/>
            <person name="Sanguinetti M."/>
            <person name="Schuetze T."/>
            <person name="Sepcic K."/>
            <person name="Shelest E."/>
            <person name="Sherlock G."/>
            <person name="Sophianopoulou V."/>
            <person name="Squina F.M."/>
            <person name="Sun H."/>
            <person name="Susca A."/>
            <person name="Todd R.B."/>
            <person name="Tsang A."/>
            <person name="Unkles S.E."/>
            <person name="van de Wiele N."/>
            <person name="van Rossen-Uffink D."/>
            <person name="Oliveira J.V."/>
            <person name="Vesth T.C."/>
            <person name="Visser J."/>
            <person name="Yu J.-H."/>
            <person name="Zhou M."/>
            <person name="Andersen M.R."/>
            <person name="Archer D.B."/>
            <person name="Baker S.E."/>
            <person name="Benoit I."/>
            <person name="Brakhage A.A."/>
            <person name="Braus G.H."/>
            <person name="Fischer R."/>
            <person name="Frisvad J.C."/>
            <person name="Goldman G.H."/>
            <person name="Houbraken J."/>
            <person name="Oakley B."/>
            <person name="Pocsi I."/>
            <person name="Scazzocchio C."/>
            <person name="Seiboth B."/>
            <person name="vanKuyk P.A."/>
            <person name="Wortman J."/>
            <person name="Dyer P.S."/>
            <person name="Grigoriev I.V."/>
        </authorList>
    </citation>
    <scope>NUCLEOTIDE SEQUENCE [LARGE SCALE GENOMIC DNA]</scope>
    <source>
        <strain evidence="4">ATCC 16872 / CBS 172.66 / WB 5094</strain>
    </source>
</reference>
<proteinExistence type="predicted"/>
<sequence length="363" mass="39913">MFRSNVGVQEYLYRPTNQPCLLTHDPLADRLAAIPEAYRDVFTRLVSSALTSELNVNCRRKALVTSSTSTKTRSSTDAQLDMIEVDAEGNHHDNDKEIRPSRGGRSSVNKNCDDVRQDIRDFLGAQQMQPGQFQRLIGVSAKSYRDFVGQSGPEKGARSATFIKAGEFFRGDVSGNSTAATGGGMAPATKKRAKTATAGKGRGSRAADGNSEYDVSGIELEDEEDEELEVPVFETCDRVRDMIRKHVAKPGVTKAGFLGDAPKAAFLGGEKTINSGLLHVFLKQEGALVGNTGIVFYAAYVFFEKLGIKNGEPKDDFRLTMEEIWPFGNEREKPVNGPWIVRTGSQPYINEFGQVRILRNCYP</sequence>
<gene>
    <name evidence="3" type="ORF">ASPACDRAFT_43456</name>
</gene>
<dbReference type="VEuPathDB" id="FungiDB:ASPACDRAFT_43456"/>